<protein>
    <submittedName>
        <fullName evidence="2">Uncharacterized protein</fullName>
    </submittedName>
</protein>
<sequence length="234" mass="25617">MAVAQCEVRVPEHVLPGESFVARTPDGQQMEVHVPIGSVWSPTISFQYVPIHVQCAESMPPPPGSGGLVLSSSAATPPPEMVGTPVVGKVIKGGARVADKEAAQDHDAVRKAWMLYGVGWCMCCCFGPLSLIFWYAVPILFLLKSETERRRQTEERVVAVVSAVTAGVCTIVTMIMFLVIISNWSSLWSVSESKCQSDYQIINGCFDCSYTEAGVFYGRRRSEFSHCAFSNQTR</sequence>
<proteinExistence type="predicted"/>
<accession>A0A7S1AT21</accession>
<dbReference type="AlphaFoldDB" id="A0A7S1AT21"/>
<organism evidence="2">
    <name type="scientific">Noctiluca scintillans</name>
    <name type="common">Sea sparkle</name>
    <name type="synonym">Red tide dinoflagellate</name>
    <dbReference type="NCBI Taxonomy" id="2966"/>
    <lineage>
        <taxon>Eukaryota</taxon>
        <taxon>Sar</taxon>
        <taxon>Alveolata</taxon>
        <taxon>Dinophyceae</taxon>
        <taxon>Noctilucales</taxon>
        <taxon>Noctilucaceae</taxon>
        <taxon>Noctiluca</taxon>
    </lineage>
</organism>
<evidence type="ECO:0000256" key="1">
    <source>
        <dbReference type="SAM" id="Phobius"/>
    </source>
</evidence>
<name>A0A7S1AT21_NOCSC</name>
<feature type="transmembrane region" description="Helical" evidence="1">
    <location>
        <begin position="113"/>
        <end position="137"/>
    </location>
</feature>
<keyword evidence="1" id="KW-0472">Membrane</keyword>
<dbReference type="EMBL" id="HBFQ01054306">
    <property type="protein sequence ID" value="CAD8864262.1"/>
    <property type="molecule type" value="Transcribed_RNA"/>
</dbReference>
<feature type="transmembrane region" description="Helical" evidence="1">
    <location>
        <begin position="157"/>
        <end position="181"/>
    </location>
</feature>
<keyword evidence="1" id="KW-1133">Transmembrane helix</keyword>
<keyword evidence="1" id="KW-0812">Transmembrane</keyword>
<gene>
    <name evidence="2" type="ORF">NSCI0253_LOCUS38617</name>
</gene>
<evidence type="ECO:0000313" key="2">
    <source>
        <dbReference type="EMBL" id="CAD8864262.1"/>
    </source>
</evidence>
<reference evidence="2" key="1">
    <citation type="submission" date="2021-01" db="EMBL/GenBank/DDBJ databases">
        <authorList>
            <person name="Corre E."/>
            <person name="Pelletier E."/>
            <person name="Niang G."/>
            <person name="Scheremetjew M."/>
            <person name="Finn R."/>
            <person name="Kale V."/>
            <person name="Holt S."/>
            <person name="Cochrane G."/>
            <person name="Meng A."/>
            <person name="Brown T."/>
            <person name="Cohen L."/>
        </authorList>
    </citation>
    <scope>NUCLEOTIDE SEQUENCE</scope>
</reference>